<comment type="caution">
    <text evidence="4">The sequence shown here is derived from an EMBL/GenBank/DDBJ whole genome shotgun (WGS) entry which is preliminary data.</text>
</comment>
<dbReference type="InterPro" id="IPR050466">
    <property type="entry name" value="Carboxylest/Gibb_receptor"/>
</dbReference>
<sequence>MERDNEAKRRAALTKESSSLSIIPLYLYLYLFLWVMDSAKPELAREVLPLLRIHKDGSIERLRGTEVVPAGTDPQTGVSSKDVTIIPEIDLSARLFLPKLTNPNQKLPLLVYFHGGGFYLSTPFAPNYHNYLNSLVSQANVVAVSVNYRKAPEHPIPAAYEDSWAALQWVASHCNGNGPEAWLNEHANFERIFLSGESAGANIVHNLAMAAGRGDAESGLGVRLLGVALVHPFFWGSTPIGSEAVDPERKAWVDSVWPFVCPSMPDSDDPRLNPVAEGAPSLVGLGCGRALVCVAEKDVLRDRGLVYYSALAGSGWMGVAEMFETDGEDHAFHLHDLGCEKARDLIQRLAAFLNRDMLPWI</sequence>
<keyword evidence="2" id="KW-1133">Transmembrane helix</keyword>
<name>A0A438CPC1_VITVI</name>
<reference evidence="4 5" key="1">
    <citation type="journal article" date="2018" name="PLoS Genet.">
        <title>Population sequencing reveals clonal diversity and ancestral inbreeding in the grapevine cultivar Chardonnay.</title>
        <authorList>
            <person name="Roach M.J."/>
            <person name="Johnson D.L."/>
            <person name="Bohlmann J."/>
            <person name="van Vuuren H.J."/>
            <person name="Jones S.J."/>
            <person name="Pretorius I.S."/>
            <person name="Schmidt S.A."/>
            <person name="Borneman A.R."/>
        </authorList>
    </citation>
    <scope>NUCLEOTIDE SEQUENCE [LARGE SCALE GENOMIC DNA]</scope>
    <source>
        <strain evidence="5">cv. Chardonnay</strain>
        <tissue evidence="4">Leaf</tissue>
    </source>
</reference>
<feature type="domain" description="Alpha/beta hydrolase fold-3" evidence="3">
    <location>
        <begin position="110"/>
        <end position="333"/>
    </location>
</feature>
<dbReference type="Pfam" id="PF07859">
    <property type="entry name" value="Abhydrolase_3"/>
    <property type="match status" value="1"/>
</dbReference>
<dbReference type="EMBL" id="QGNW01002141">
    <property type="protein sequence ID" value="RVW25060.1"/>
    <property type="molecule type" value="Genomic_DNA"/>
</dbReference>
<proteinExistence type="inferred from homology"/>
<evidence type="ECO:0000313" key="4">
    <source>
        <dbReference type="EMBL" id="RVW25060.1"/>
    </source>
</evidence>
<dbReference type="GO" id="GO:0016787">
    <property type="term" value="F:hydrolase activity"/>
    <property type="evidence" value="ECO:0007669"/>
    <property type="project" value="InterPro"/>
</dbReference>
<gene>
    <name evidence="4" type="primary">CXE2_10</name>
    <name evidence="4" type="ORF">CK203_113809</name>
</gene>
<evidence type="ECO:0000259" key="3">
    <source>
        <dbReference type="Pfam" id="PF07859"/>
    </source>
</evidence>
<dbReference type="AlphaFoldDB" id="A0A438CPC1"/>
<comment type="similarity">
    <text evidence="1">Belongs to the 'GDXG' lipolytic enzyme family.</text>
</comment>
<feature type="transmembrane region" description="Helical" evidence="2">
    <location>
        <begin position="20"/>
        <end position="36"/>
    </location>
</feature>
<dbReference type="Proteomes" id="UP000288805">
    <property type="component" value="Unassembled WGS sequence"/>
</dbReference>
<protein>
    <submittedName>
        <fullName evidence="4">Putative carboxylesterase 2</fullName>
    </submittedName>
</protein>
<evidence type="ECO:0000256" key="1">
    <source>
        <dbReference type="ARBA" id="ARBA00010515"/>
    </source>
</evidence>
<evidence type="ECO:0000313" key="5">
    <source>
        <dbReference type="Proteomes" id="UP000288805"/>
    </source>
</evidence>
<dbReference type="Gene3D" id="3.40.50.1820">
    <property type="entry name" value="alpha/beta hydrolase"/>
    <property type="match status" value="1"/>
</dbReference>
<dbReference type="PANTHER" id="PTHR23024">
    <property type="entry name" value="ARYLACETAMIDE DEACETYLASE"/>
    <property type="match status" value="1"/>
</dbReference>
<accession>A0A438CPC1</accession>
<keyword evidence="2" id="KW-0472">Membrane</keyword>
<keyword evidence="2" id="KW-0812">Transmembrane</keyword>
<evidence type="ECO:0000256" key="2">
    <source>
        <dbReference type="SAM" id="Phobius"/>
    </source>
</evidence>
<organism evidence="4 5">
    <name type="scientific">Vitis vinifera</name>
    <name type="common">Grape</name>
    <dbReference type="NCBI Taxonomy" id="29760"/>
    <lineage>
        <taxon>Eukaryota</taxon>
        <taxon>Viridiplantae</taxon>
        <taxon>Streptophyta</taxon>
        <taxon>Embryophyta</taxon>
        <taxon>Tracheophyta</taxon>
        <taxon>Spermatophyta</taxon>
        <taxon>Magnoliopsida</taxon>
        <taxon>eudicotyledons</taxon>
        <taxon>Gunneridae</taxon>
        <taxon>Pentapetalae</taxon>
        <taxon>rosids</taxon>
        <taxon>Vitales</taxon>
        <taxon>Vitaceae</taxon>
        <taxon>Viteae</taxon>
        <taxon>Vitis</taxon>
    </lineage>
</organism>
<dbReference type="PANTHER" id="PTHR23024:SF458">
    <property type="entry name" value="ALPHA_BETA HYDROLASE FOLD-3 DOMAIN-CONTAINING PROTEIN"/>
    <property type="match status" value="1"/>
</dbReference>
<dbReference type="InterPro" id="IPR013094">
    <property type="entry name" value="AB_hydrolase_3"/>
</dbReference>
<dbReference type="InterPro" id="IPR029058">
    <property type="entry name" value="AB_hydrolase_fold"/>
</dbReference>
<dbReference type="SUPFAM" id="SSF53474">
    <property type="entry name" value="alpha/beta-Hydrolases"/>
    <property type="match status" value="1"/>
</dbReference>